<dbReference type="Pfam" id="PF04115">
    <property type="entry name" value="Ureidogly_lyase"/>
    <property type="match status" value="1"/>
</dbReference>
<evidence type="ECO:0000256" key="3">
    <source>
        <dbReference type="ARBA" id="ARBA00023239"/>
    </source>
</evidence>
<gene>
    <name evidence="5" type="ORF">K457DRAFT_30127</name>
</gene>
<evidence type="ECO:0000313" key="6">
    <source>
        <dbReference type="Proteomes" id="UP000078512"/>
    </source>
</evidence>
<dbReference type="PANTHER" id="PTHR21221">
    <property type="entry name" value="UREIDOGLYCOLATE HYDROLASE"/>
    <property type="match status" value="1"/>
</dbReference>
<evidence type="ECO:0000313" key="5">
    <source>
        <dbReference type="EMBL" id="OAQ32066.1"/>
    </source>
</evidence>
<organism evidence="5 6">
    <name type="scientific">Linnemannia elongata AG-77</name>
    <dbReference type="NCBI Taxonomy" id="1314771"/>
    <lineage>
        <taxon>Eukaryota</taxon>
        <taxon>Fungi</taxon>
        <taxon>Fungi incertae sedis</taxon>
        <taxon>Mucoromycota</taxon>
        <taxon>Mortierellomycotina</taxon>
        <taxon>Mortierellomycetes</taxon>
        <taxon>Mortierellales</taxon>
        <taxon>Mortierellaceae</taxon>
        <taxon>Linnemannia</taxon>
    </lineage>
</organism>
<dbReference type="GO" id="GO:0004848">
    <property type="term" value="F:ureidoglycolate hydrolase activity"/>
    <property type="evidence" value="ECO:0007669"/>
    <property type="project" value="InterPro"/>
</dbReference>
<comment type="subunit">
    <text evidence="1">Homodimer.</text>
</comment>
<dbReference type="GO" id="GO:0000256">
    <property type="term" value="P:allantoin catabolic process"/>
    <property type="evidence" value="ECO:0007669"/>
    <property type="project" value="InterPro"/>
</dbReference>
<dbReference type="InterPro" id="IPR047233">
    <property type="entry name" value="UAH_cupin"/>
</dbReference>
<dbReference type="SUPFAM" id="SSF51182">
    <property type="entry name" value="RmlC-like cupins"/>
    <property type="match status" value="1"/>
</dbReference>
<dbReference type="CDD" id="cd20298">
    <property type="entry name" value="cupin_UAH"/>
    <property type="match status" value="1"/>
</dbReference>
<keyword evidence="5" id="KW-0378">Hydrolase</keyword>
<keyword evidence="2" id="KW-0659">Purine metabolism</keyword>
<accession>A0A197K5U2</accession>
<sequence>MSPIIADEVTQALQTVQPVPITNENFARWGQVVRLPDADPNAIQVNQGTAQKFSHLAEFINLRPSSTDSANPNPTLAPATANIAIFKCYKPVATPTFGIKLLERHSYSSQMFMPMGGDGNGSFIVVTAENGPDDKPVLSTLQAFRCNNTLGINYKPNVWHHPMIVIEKPVQFMTITHENGVALEDCEEYWFTKESGSEGGVAALIQLTL</sequence>
<evidence type="ECO:0000256" key="1">
    <source>
        <dbReference type="ARBA" id="ARBA00011738"/>
    </source>
</evidence>
<dbReference type="EMBL" id="KV442026">
    <property type="protein sequence ID" value="OAQ32066.1"/>
    <property type="molecule type" value="Genomic_DNA"/>
</dbReference>
<comment type="catalytic activity">
    <reaction evidence="4">
        <text>(S)-ureidoglycolate = urea + glyoxylate</text>
        <dbReference type="Rhea" id="RHEA:11304"/>
        <dbReference type="ChEBI" id="CHEBI:16199"/>
        <dbReference type="ChEBI" id="CHEBI:36655"/>
        <dbReference type="ChEBI" id="CHEBI:57296"/>
        <dbReference type="EC" id="4.3.2.3"/>
    </reaction>
</comment>
<dbReference type="OrthoDB" id="10266039at2759"/>
<dbReference type="GO" id="GO:0050385">
    <property type="term" value="F:ureidoglycolate lyase activity"/>
    <property type="evidence" value="ECO:0007669"/>
    <property type="project" value="UniProtKB-EC"/>
</dbReference>
<dbReference type="GO" id="GO:0006144">
    <property type="term" value="P:purine nucleobase metabolic process"/>
    <property type="evidence" value="ECO:0007669"/>
    <property type="project" value="UniProtKB-KW"/>
</dbReference>
<keyword evidence="6" id="KW-1185">Reference proteome</keyword>
<evidence type="ECO:0000256" key="2">
    <source>
        <dbReference type="ARBA" id="ARBA00022631"/>
    </source>
</evidence>
<protein>
    <submittedName>
        <fullName evidence="5">Ureidoglycolate hydrolase</fullName>
    </submittedName>
</protein>
<name>A0A197K5U2_9FUNG</name>
<evidence type="ECO:0000256" key="4">
    <source>
        <dbReference type="ARBA" id="ARBA00047684"/>
    </source>
</evidence>
<proteinExistence type="predicted"/>
<dbReference type="InterPro" id="IPR011051">
    <property type="entry name" value="RmlC_Cupin_sf"/>
</dbReference>
<dbReference type="Gene3D" id="2.60.120.480">
    <property type="entry name" value="Ureidoglycolate hydrolase"/>
    <property type="match status" value="1"/>
</dbReference>
<keyword evidence="3" id="KW-0456">Lyase</keyword>
<dbReference type="PANTHER" id="PTHR21221:SF1">
    <property type="entry name" value="UREIDOGLYCOLATE LYASE"/>
    <property type="match status" value="1"/>
</dbReference>
<dbReference type="Proteomes" id="UP000078512">
    <property type="component" value="Unassembled WGS sequence"/>
</dbReference>
<reference evidence="5 6" key="1">
    <citation type="submission" date="2016-05" db="EMBL/GenBank/DDBJ databases">
        <title>Genome sequencing reveals origins of a unique bacterial endosymbiosis in the earliest lineages of terrestrial Fungi.</title>
        <authorList>
            <consortium name="DOE Joint Genome Institute"/>
            <person name="Uehling J."/>
            <person name="Gryganskyi A."/>
            <person name="Hameed K."/>
            <person name="Tschaplinski T."/>
            <person name="Misztal P."/>
            <person name="Wu S."/>
            <person name="Desiro A."/>
            <person name="Vande Pol N."/>
            <person name="Du Z.-Y."/>
            <person name="Zienkiewicz A."/>
            <person name="Zienkiewicz K."/>
            <person name="Morin E."/>
            <person name="Tisserant E."/>
            <person name="Splivallo R."/>
            <person name="Hainaut M."/>
            <person name="Henrissat B."/>
            <person name="Ohm R."/>
            <person name="Kuo A."/>
            <person name="Yan J."/>
            <person name="Lipzen A."/>
            <person name="Nolan M."/>
            <person name="Labutti K."/>
            <person name="Barry K."/>
            <person name="Goldstein A."/>
            <person name="Labbe J."/>
            <person name="Schadt C."/>
            <person name="Tuskan G."/>
            <person name="Grigoriev I."/>
            <person name="Martin F."/>
            <person name="Vilgalys R."/>
            <person name="Bonito G."/>
        </authorList>
    </citation>
    <scope>NUCLEOTIDE SEQUENCE [LARGE SCALE GENOMIC DNA]</scope>
    <source>
        <strain evidence="5 6">AG-77</strain>
    </source>
</reference>
<dbReference type="InterPro" id="IPR007247">
    <property type="entry name" value="Ureidogly_lyase"/>
</dbReference>
<dbReference type="STRING" id="1314771.A0A197K5U2"/>
<dbReference type="InterPro" id="IPR024060">
    <property type="entry name" value="Ureidoglycolate_lyase_dom_sf"/>
</dbReference>
<dbReference type="AlphaFoldDB" id="A0A197K5U2"/>